<comment type="similarity">
    <text evidence="1">Belongs to the Fur family.</text>
</comment>
<evidence type="ECO:0000256" key="2">
    <source>
        <dbReference type="ARBA" id="ARBA00022491"/>
    </source>
</evidence>
<dbReference type="Gene3D" id="3.30.1490.190">
    <property type="match status" value="1"/>
</dbReference>
<reference evidence="7 8" key="1">
    <citation type="submission" date="2013-08" db="EMBL/GenBank/DDBJ databases">
        <authorList>
            <person name="Weinstock G."/>
            <person name="Sodergren E."/>
            <person name="Wylie T."/>
            <person name="Fulton L."/>
            <person name="Fulton R."/>
            <person name="Fronick C."/>
            <person name="O'Laughlin M."/>
            <person name="Godfrey J."/>
            <person name="Miner T."/>
            <person name="Herter B."/>
            <person name="Appelbaum E."/>
            <person name="Cordes M."/>
            <person name="Lek S."/>
            <person name="Wollam A."/>
            <person name="Pepin K.H."/>
            <person name="Palsikar V.B."/>
            <person name="Mitreva M."/>
            <person name="Wilson R.K."/>
        </authorList>
    </citation>
    <scope>NUCLEOTIDE SEQUENCE [LARGE SCALE GENOMIC DNA]</scope>
    <source>
        <strain evidence="7 8">ATCC 700332</strain>
    </source>
</reference>
<evidence type="ECO:0000256" key="6">
    <source>
        <dbReference type="ARBA" id="ARBA00023163"/>
    </source>
</evidence>
<dbReference type="CDD" id="cd07153">
    <property type="entry name" value="Fur_like"/>
    <property type="match status" value="1"/>
</dbReference>
<evidence type="ECO:0000256" key="3">
    <source>
        <dbReference type="ARBA" id="ARBA00022833"/>
    </source>
</evidence>
<keyword evidence="3" id="KW-0862">Zinc</keyword>
<keyword evidence="4" id="KW-0805">Transcription regulation</keyword>
<dbReference type="Pfam" id="PF01475">
    <property type="entry name" value="FUR"/>
    <property type="match status" value="1"/>
</dbReference>
<dbReference type="InterPro" id="IPR036390">
    <property type="entry name" value="WH_DNA-bd_sf"/>
</dbReference>
<comment type="caution">
    <text evidence="7">The sequence shown here is derived from an EMBL/GenBank/DDBJ whole genome shotgun (WGS) entry which is preliminary data.</text>
</comment>
<proteinExistence type="inferred from homology"/>
<protein>
    <submittedName>
        <fullName evidence="7">Transcriptional regulator, Fur family</fullName>
    </submittedName>
</protein>
<keyword evidence="6" id="KW-0804">Transcription</keyword>
<dbReference type="PANTHER" id="PTHR33202">
    <property type="entry name" value="ZINC UPTAKE REGULATION PROTEIN"/>
    <property type="match status" value="1"/>
</dbReference>
<sequence>MLTGVPLDFIYENDYHFHIDMVIKDTYRTKQREYIVKFLKSKADEHFSADELFYALASDLKTADHTDTCKKTPALATVYRTLDKLVKDGTLRKFTSEAGEKACYQYISEKSNCAKHYHLKCTQCGSLIHLSCSQIQKLASHIQKNHQFTLDTSRTVLYGLCAQCSKTTHTTGEK</sequence>
<evidence type="ECO:0000256" key="5">
    <source>
        <dbReference type="ARBA" id="ARBA00023125"/>
    </source>
</evidence>
<evidence type="ECO:0000256" key="1">
    <source>
        <dbReference type="ARBA" id="ARBA00007957"/>
    </source>
</evidence>
<dbReference type="InterPro" id="IPR036388">
    <property type="entry name" value="WH-like_DNA-bd_sf"/>
</dbReference>
<keyword evidence="2" id="KW-0678">Repressor</keyword>
<name>A0ABN0P0Z2_TRELE</name>
<dbReference type="Proteomes" id="UP000016649">
    <property type="component" value="Unassembled WGS sequence"/>
</dbReference>
<dbReference type="EMBL" id="AWVH01000005">
    <property type="protein sequence ID" value="ERJ94166.1"/>
    <property type="molecule type" value="Genomic_DNA"/>
</dbReference>
<keyword evidence="5" id="KW-0238">DNA-binding</keyword>
<accession>A0ABN0P0Z2</accession>
<dbReference type="PANTHER" id="PTHR33202:SF7">
    <property type="entry name" value="FERRIC UPTAKE REGULATION PROTEIN"/>
    <property type="match status" value="1"/>
</dbReference>
<dbReference type="Gene3D" id="1.10.10.10">
    <property type="entry name" value="Winged helix-like DNA-binding domain superfamily/Winged helix DNA-binding domain"/>
    <property type="match status" value="1"/>
</dbReference>
<evidence type="ECO:0000256" key="4">
    <source>
        <dbReference type="ARBA" id="ARBA00023015"/>
    </source>
</evidence>
<evidence type="ECO:0000313" key="8">
    <source>
        <dbReference type="Proteomes" id="UP000016649"/>
    </source>
</evidence>
<gene>
    <name evidence="7" type="ORF">HMPREF9193_00135</name>
</gene>
<keyword evidence="8" id="KW-1185">Reference proteome</keyword>
<evidence type="ECO:0000313" key="7">
    <source>
        <dbReference type="EMBL" id="ERJ94166.1"/>
    </source>
</evidence>
<dbReference type="InterPro" id="IPR043135">
    <property type="entry name" value="Fur_C"/>
</dbReference>
<dbReference type="InterPro" id="IPR002481">
    <property type="entry name" value="FUR"/>
</dbReference>
<dbReference type="SUPFAM" id="SSF46785">
    <property type="entry name" value="Winged helix' DNA-binding domain"/>
    <property type="match status" value="1"/>
</dbReference>
<organism evidence="7 8">
    <name type="scientific">Treponema lecithinolyticum ATCC 700332</name>
    <dbReference type="NCBI Taxonomy" id="1321815"/>
    <lineage>
        <taxon>Bacteria</taxon>
        <taxon>Pseudomonadati</taxon>
        <taxon>Spirochaetota</taxon>
        <taxon>Spirochaetia</taxon>
        <taxon>Spirochaetales</taxon>
        <taxon>Treponemataceae</taxon>
        <taxon>Treponema</taxon>
    </lineage>
</organism>